<gene>
    <name evidence="1" type="ORF">GCM10007388_14590</name>
</gene>
<accession>A0AA88C7S6</accession>
<dbReference type="AlphaFoldDB" id="A0AA88C7S6"/>
<organism evidence="1 2">
    <name type="scientific">Pseudoduganella plicata</name>
    <dbReference type="NCBI Taxonomy" id="321984"/>
    <lineage>
        <taxon>Bacteria</taxon>
        <taxon>Pseudomonadati</taxon>
        <taxon>Pseudomonadota</taxon>
        <taxon>Betaproteobacteria</taxon>
        <taxon>Burkholderiales</taxon>
        <taxon>Oxalobacteraceae</taxon>
        <taxon>Telluria group</taxon>
        <taxon>Pseudoduganella</taxon>
    </lineage>
</organism>
<protein>
    <submittedName>
        <fullName evidence="1">Uncharacterized protein</fullName>
    </submittedName>
</protein>
<dbReference type="Proteomes" id="UP000619512">
    <property type="component" value="Unassembled WGS sequence"/>
</dbReference>
<proteinExistence type="predicted"/>
<dbReference type="EMBL" id="BMWW01000002">
    <property type="protein sequence ID" value="GGY82703.1"/>
    <property type="molecule type" value="Genomic_DNA"/>
</dbReference>
<evidence type="ECO:0000313" key="1">
    <source>
        <dbReference type="EMBL" id="GGY82703.1"/>
    </source>
</evidence>
<comment type="caution">
    <text evidence="1">The sequence shown here is derived from an EMBL/GenBank/DDBJ whole genome shotgun (WGS) entry which is preliminary data.</text>
</comment>
<sequence>MRRASAASRVHAASTAWRVAASSSPSAYAISVSSEKVIIGSPPVVSAFARALPRTPCGQARALRGFILAPARARTAPRSQCAVQQMRVAADGARCRQGRARAFLWKPNVHMGLFAWKALLSANIMLICGLY</sequence>
<evidence type="ECO:0000313" key="2">
    <source>
        <dbReference type="Proteomes" id="UP000619512"/>
    </source>
</evidence>
<reference evidence="1" key="2">
    <citation type="submission" date="2022-12" db="EMBL/GenBank/DDBJ databases">
        <authorList>
            <person name="Sun Q."/>
            <person name="Kim S."/>
        </authorList>
    </citation>
    <scope>NUCLEOTIDE SEQUENCE</scope>
    <source>
        <strain evidence="1">KCTC 12344</strain>
    </source>
</reference>
<reference evidence="1" key="1">
    <citation type="journal article" date="2014" name="Int. J. Syst. Evol. Microbiol.">
        <title>Complete genome sequence of Corynebacterium casei LMG S-19264T (=DSM 44701T), isolated from a smear-ripened cheese.</title>
        <authorList>
            <consortium name="US DOE Joint Genome Institute (JGI-PGF)"/>
            <person name="Walter F."/>
            <person name="Albersmeier A."/>
            <person name="Kalinowski J."/>
            <person name="Ruckert C."/>
        </authorList>
    </citation>
    <scope>NUCLEOTIDE SEQUENCE</scope>
    <source>
        <strain evidence="1">KCTC 12344</strain>
    </source>
</reference>
<name>A0AA88C7S6_9BURK</name>